<keyword evidence="2" id="KW-0001">2Fe-2S</keyword>
<dbReference type="Pfam" id="PF00111">
    <property type="entry name" value="Fer2"/>
    <property type="match status" value="1"/>
</dbReference>
<dbReference type="Proteomes" id="UP001560296">
    <property type="component" value="Unassembled WGS sequence"/>
</dbReference>
<evidence type="ECO:0000256" key="2">
    <source>
        <dbReference type="ARBA" id="ARBA00022714"/>
    </source>
</evidence>
<evidence type="ECO:0000256" key="5">
    <source>
        <dbReference type="ARBA" id="ARBA00023014"/>
    </source>
</evidence>
<dbReference type="PANTHER" id="PTHR23426">
    <property type="entry name" value="FERREDOXIN/ADRENODOXIN"/>
    <property type="match status" value="1"/>
</dbReference>
<evidence type="ECO:0000259" key="7">
    <source>
        <dbReference type="PROSITE" id="PS51085"/>
    </source>
</evidence>
<evidence type="ECO:0000256" key="3">
    <source>
        <dbReference type="ARBA" id="ARBA00022723"/>
    </source>
</evidence>
<reference evidence="8 9" key="1">
    <citation type="submission" date="2024-07" db="EMBL/GenBank/DDBJ databases">
        <authorList>
            <person name="Li M."/>
        </authorList>
    </citation>
    <scope>NUCLEOTIDE SEQUENCE [LARGE SCALE GENOMIC DNA]</scope>
    <source>
        <strain evidence="8 9">25A3E</strain>
    </source>
</reference>
<comment type="caution">
    <text evidence="8">The sequence shown here is derived from an EMBL/GenBank/DDBJ whole genome shotgun (WGS) entry which is preliminary data.</text>
</comment>
<evidence type="ECO:0000256" key="1">
    <source>
        <dbReference type="ARBA" id="ARBA00010914"/>
    </source>
</evidence>
<evidence type="ECO:0000256" key="6">
    <source>
        <dbReference type="ARBA" id="ARBA00034078"/>
    </source>
</evidence>
<proteinExistence type="inferred from homology"/>
<comment type="cofactor">
    <cofactor evidence="6">
        <name>[2Fe-2S] cluster</name>
        <dbReference type="ChEBI" id="CHEBI:190135"/>
    </cofactor>
</comment>
<comment type="similarity">
    <text evidence="1">Belongs to the adrenodoxin/putidaredoxin family.</text>
</comment>
<dbReference type="Gene3D" id="3.10.20.30">
    <property type="match status" value="1"/>
</dbReference>
<protein>
    <submittedName>
        <fullName evidence="8">2Fe-2S iron-sulfur cluster-binding protein</fullName>
    </submittedName>
</protein>
<dbReference type="PROSITE" id="PS00814">
    <property type="entry name" value="ADX"/>
    <property type="match status" value="1"/>
</dbReference>
<keyword evidence="5" id="KW-0411">Iron-sulfur</keyword>
<dbReference type="CDD" id="cd00207">
    <property type="entry name" value="fer2"/>
    <property type="match status" value="1"/>
</dbReference>
<keyword evidence="4" id="KW-0408">Iron</keyword>
<dbReference type="InterPro" id="IPR012675">
    <property type="entry name" value="Beta-grasp_dom_sf"/>
</dbReference>
<dbReference type="InterPro" id="IPR018298">
    <property type="entry name" value="Adrenodoxin_Fe-S_BS"/>
</dbReference>
<dbReference type="RefSeq" id="WP_369289470.1">
    <property type="nucleotide sequence ID" value="NZ_JBFTEG010000029.1"/>
</dbReference>
<dbReference type="InterPro" id="IPR036010">
    <property type="entry name" value="2Fe-2S_ferredoxin-like_sf"/>
</dbReference>
<dbReference type="PROSITE" id="PS51085">
    <property type="entry name" value="2FE2S_FER_2"/>
    <property type="match status" value="1"/>
</dbReference>
<dbReference type="PRINTS" id="PR00355">
    <property type="entry name" value="ADRENODOXIN"/>
</dbReference>
<gene>
    <name evidence="8" type="ORF">AB5S05_21055</name>
</gene>
<organism evidence="8 9">
    <name type="scientific">Pseudomonas zhanjiangensis</name>
    <dbReference type="NCBI Taxonomy" id="3239015"/>
    <lineage>
        <taxon>Bacteria</taxon>
        <taxon>Pseudomonadati</taxon>
        <taxon>Pseudomonadota</taxon>
        <taxon>Gammaproteobacteria</taxon>
        <taxon>Pseudomonadales</taxon>
        <taxon>Pseudomonadaceae</taxon>
        <taxon>Pseudomonas</taxon>
    </lineage>
</organism>
<dbReference type="SUPFAM" id="SSF54292">
    <property type="entry name" value="2Fe-2S ferredoxin-like"/>
    <property type="match status" value="1"/>
</dbReference>
<keyword evidence="9" id="KW-1185">Reference proteome</keyword>
<name>A0ABV3YYW8_9PSED</name>
<feature type="domain" description="2Fe-2S ferredoxin-type" evidence="7">
    <location>
        <begin position="2"/>
        <end position="104"/>
    </location>
</feature>
<sequence length="104" mass="11081">MPRVTWKCSDGKTISADIETGVSLMEAAVNLNVPGIFGDCGGALSCATCHVVLDEAWQHIVPGPTDMEGEMLEVVEGGRTDRSRLSCQIRVTEQLDGIVLHVGV</sequence>
<dbReference type="EMBL" id="JBFTEG010000029">
    <property type="protein sequence ID" value="MEX6504540.1"/>
    <property type="molecule type" value="Genomic_DNA"/>
</dbReference>
<dbReference type="PANTHER" id="PTHR23426:SF65">
    <property type="entry name" value="FERREDOXIN-2, MITOCHONDRIAL"/>
    <property type="match status" value="1"/>
</dbReference>
<evidence type="ECO:0000256" key="4">
    <source>
        <dbReference type="ARBA" id="ARBA00023004"/>
    </source>
</evidence>
<accession>A0ABV3YYW8</accession>
<dbReference type="InterPro" id="IPR001041">
    <property type="entry name" value="2Fe-2S_ferredoxin-type"/>
</dbReference>
<keyword evidence="3" id="KW-0479">Metal-binding</keyword>
<evidence type="ECO:0000313" key="8">
    <source>
        <dbReference type="EMBL" id="MEX6504540.1"/>
    </source>
</evidence>
<evidence type="ECO:0000313" key="9">
    <source>
        <dbReference type="Proteomes" id="UP001560296"/>
    </source>
</evidence>
<dbReference type="InterPro" id="IPR001055">
    <property type="entry name" value="Adrenodoxin-like"/>
</dbReference>